<feature type="non-terminal residue" evidence="1">
    <location>
        <position position="334"/>
    </location>
</feature>
<keyword evidence="2" id="KW-1185">Reference proteome</keyword>
<accession>A0ABD0KUF8</accession>
<dbReference type="EMBL" id="JACVVK020000124">
    <property type="protein sequence ID" value="KAK7490656.1"/>
    <property type="molecule type" value="Genomic_DNA"/>
</dbReference>
<evidence type="ECO:0000313" key="1">
    <source>
        <dbReference type="EMBL" id="KAK7490656.1"/>
    </source>
</evidence>
<feature type="non-terminal residue" evidence="1">
    <location>
        <position position="1"/>
    </location>
</feature>
<reference evidence="1 2" key="1">
    <citation type="journal article" date="2023" name="Sci. Data">
        <title>Genome assembly of the Korean intertidal mud-creeper Batillaria attramentaria.</title>
        <authorList>
            <person name="Patra A.K."/>
            <person name="Ho P.T."/>
            <person name="Jun S."/>
            <person name="Lee S.J."/>
            <person name="Kim Y."/>
            <person name="Won Y.J."/>
        </authorList>
    </citation>
    <scope>NUCLEOTIDE SEQUENCE [LARGE SCALE GENOMIC DNA]</scope>
    <source>
        <strain evidence="1">Wonlab-2016</strain>
    </source>
</reference>
<dbReference type="AlphaFoldDB" id="A0ABD0KUF8"/>
<gene>
    <name evidence="1" type="ORF">BaRGS_00018073</name>
</gene>
<protein>
    <submittedName>
        <fullName evidence="1">Uncharacterized protein</fullName>
    </submittedName>
</protein>
<name>A0ABD0KUF8_9CAEN</name>
<proteinExistence type="predicted"/>
<comment type="caution">
    <text evidence="1">The sequence shown here is derived from an EMBL/GenBank/DDBJ whole genome shotgun (WGS) entry which is preliminary data.</text>
</comment>
<organism evidence="1 2">
    <name type="scientific">Batillaria attramentaria</name>
    <dbReference type="NCBI Taxonomy" id="370345"/>
    <lineage>
        <taxon>Eukaryota</taxon>
        <taxon>Metazoa</taxon>
        <taxon>Spiralia</taxon>
        <taxon>Lophotrochozoa</taxon>
        <taxon>Mollusca</taxon>
        <taxon>Gastropoda</taxon>
        <taxon>Caenogastropoda</taxon>
        <taxon>Sorbeoconcha</taxon>
        <taxon>Cerithioidea</taxon>
        <taxon>Batillariidae</taxon>
        <taxon>Batillaria</taxon>
    </lineage>
</organism>
<sequence>LGRKGDNVKAEDNLLLVDNHVTVGLPRVLVMVGSDVELVPPCHSAEATLSRPSPPHRLPPCCLLSQPRFHNAGVPAGFNSLLIVEVWFQIGHSGLLEAQRVASRGFSPGSSRRVTSMHLFRARDLGTIIVRVSGYAADGGKWFLGAYRNTHVYTQVLLAYTQTPALISSELCCIERESSRASAVVFCWGPRAIGVQRSVADGRLMPESSIATRGGWVAARLTSIQDYAGLQQSTRRLAENRGPCVGFHVVLWVEGAPCTEIKLGQRYLVRQGVSQTRTRWRASFKKLTGEQRAESRALERKFITGSKLGRGGQFDLAVSMIDTVLQLCKTEEVT</sequence>
<evidence type="ECO:0000313" key="2">
    <source>
        <dbReference type="Proteomes" id="UP001519460"/>
    </source>
</evidence>
<dbReference type="Proteomes" id="UP001519460">
    <property type="component" value="Unassembled WGS sequence"/>
</dbReference>